<dbReference type="EMBL" id="MF574151">
    <property type="protein sequence ID" value="ASU01161.1"/>
    <property type="molecule type" value="Genomic_DNA"/>
</dbReference>
<sequence length="93" mass="10210">MDILNHGGTLDDILVPHISKELAEHLKNEFSADRQIASGLLSDTNVVRSESYLLGFLAGLGYSRQVIDAMVANQEAKFEEDTLVDVTDSFLSN</sequence>
<evidence type="ECO:0000313" key="1">
    <source>
        <dbReference type="EMBL" id="ASU01161.1"/>
    </source>
</evidence>
<reference evidence="1 2" key="1">
    <citation type="journal article" date="2017" name="Sci. Rep.">
        <title>Analysis of the CRISPR-Cas system in bacteriophages active on epidemic strains of Vibrio cholerae in Bangladesh.</title>
        <authorList>
            <person name="Naser I.B."/>
            <person name="Hoque M.M."/>
            <person name="Nahid M.A."/>
            <person name="Tareq T.M."/>
            <person name="Rocky M.K."/>
            <person name="Faruque S.M."/>
        </authorList>
    </citation>
    <scope>NUCLEOTIDE SEQUENCE [LARGE SCALE GENOMIC DNA]</scope>
</reference>
<organism evidence="1 2">
    <name type="scientific">Vibrio phage JSF25</name>
    <dbReference type="NCBI Taxonomy" id="2026085"/>
    <lineage>
        <taxon>Viruses</taxon>
        <taxon>Duplodnaviria</taxon>
        <taxon>Heunggongvirae</taxon>
        <taxon>Uroviricota</taxon>
        <taxon>Caudoviricetes</taxon>
        <taxon>Autographivirales</taxon>
        <taxon>Autotranscriptaviridae</taxon>
        <taxon>Studiervirinae</taxon>
        <taxon>Chatterjeevirus</taxon>
        <taxon>Chatterjeevirus ICP3</taxon>
    </lineage>
</organism>
<proteinExistence type="predicted"/>
<dbReference type="InterPro" id="IPR020121">
    <property type="entry name" value="Phage_T7-like_6.5"/>
</dbReference>
<protein>
    <submittedName>
        <fullName evidence="1">Uncharacterized protein</fullName>
    </submittedName>
</protein>
<dbReference type="Proteomes" id="UP000240755">
    <property type="component" value="Segment"/>
</dbReference>
<accession>A0A2D0XS55</accession>
<dbReference type="Pfam" id="PF10911">
    <property type="entry name" value="T7-like_Y65"/>
    <property type="match status" value="1"/>
</dbReference>
<name>A0A2D0XS55_9CAUD</name>
<evidence type="ECO:0000313" key="2">
    <source>
        <dbReference type="Proteomes" id="UP000240755"/>
    </source>
</evidence>